<dbReference type="InterPro" id="IPR051202">
    <property type="entry name" value="Peptidase_C40"/>
</dbReference>
<dbReference type="InterPro" id="IPR003646">
    <property type="entry name" value="SH3-like_bac-type"/>
</dbReference>
<dbReference type="PROSITE" id="PS51781">
    <property type="entry name" value="SH3B"/>
    <property type="match status" value="1"/>
</dbReference>
<dbReference type="HOGENOM" id="CLU_016043_13_2_10"/>
<evidence type="ECO:0000313" key="8">
    <source>
        <dbReference type="Proteomes" id="UP000032417"/>
    </source>
</evidence>
<dbReference type="STRING" id="1562970.ING2E5B_2355"/>
<evidence type="ECO:0000259" key="5">
    <source>
        <dbReference type="PROSITE" id="PS51781"/>
    </source>
</evidence>
<dbReference type="SUPFAM" id="SSF54001">
    <property type="entry name" value="Cysteine proteinases"/>
    <property type="match status" value="1"/>
</dbReference>
<keyword evidence="4" id="KW-0788">Thiol protease</keyword>
<feature type="domain" description="NlpC/P60" evidence="6">
    <location>
        <begin position="239"/>
        <end position="379"/>
    </location>
</feature>
<dbReference type="AlphaFoldDB" id="A0A098C2F3"/>
<dbReference type="GO" id="GO:0008234">
    <property type="term" value="F:cysteine-type peptidase activity"/>
    <property type="evidence" value="ECO:0007669"/>
    <property type="project" value="UniProtKB-KW"/>
</dbReference>
<sequence length="393" mass="44219">MNKGFLILFICILSIQSCMVQNNDAEQIIRNIQEKYAPDKRVEVFNVELFRKDNRFIIKGETTSSNAHKILLSELKNIYPDIEDSVRVLPDISLGEKTFGVIYNSVGTLRSAPRYSSEMVSQALLGTTVRILEEQRGWLRVQTPDGYIGWISGSVKSMSQEELNQYESKERVIITSNFAISYENADVNSLPVSDLVIGNILNLMSEGKDYFEVIYPDGRIAFIKSTDALKLSDWKNNIVLTGESIVNTAYKFKGVPYLWGGTSAKGLDCSGFTKSVYFMHGIVLARDASQQVNQGELVDSAGDFSKLLPGDLMFFGSKAKPFAKTKEESKERVVHVGIYIGNNHFIHASDNIHINSVNPVDELYDKFNAGRYLRSKRYITDGKVINVNRFEPL</sequence>
<protein>
    <submittedName>
        <fullName evidence="7">Cell wall-associated hydrolase,invasion-associated protein</fullName>
    </submittedName>
</protein>
<dbReference type="SMART" id="SM00287">
    <property type="entry name" value="SH3b"/>
    <property type="match status" value="1"/>
</dbReference>
<keyword evidence="8" id="KW-1185">Reference proteome</keyword>
<keyword evidence="2" id="KW-0645">Protease</keyword>
<dbReference type="InterPro" id="IPR041382">
    <property type="entry name" value="SH3_16"/>
</dbReference>
<dbReference type="Pfam" id="PF00877">
    <property type="entry name" value="NLPC_P60"/>
    <property type="match status" value="1"/>
</dbReference>
<dbReference type="GO" id="GO:0006508">
    <property type="term" value="P:proteolysis"/>
    <property type="evidence" value="ECO:0007669"/>
    <property type="project" value="UniProtKB-KW"/>
</dbReference>
<evidence type="ECO:0000259" key="6">
    <source>
        <dbReference type="PROSITE" id="PS51935"/>
    </source>
</evidence>
<accession>A0A098C2F3</accession>
<dbReference type="Proteomes" id="UP000032417">
    <property type="component" value="Chromosome 1"/>
</dbReference>
<reference evidence="7 8" key="1">
    <citation type="submission" date="2014-08" db="EMBL/GenBank/DDBJ databases">
        <authorList>
            <person name="Wibberg D."/>
        </authorList>
    </citation>
    <scope>NUCLEOTIDE SEQUENCE [LARGE SCALE GENOMIC DNA]</scope>
    <source>
        <strain evidence="8">ING2-E5B</strain>
    </source>
</reference>
<dbReference type="OrthoDB" id="9813368at2"/>
<proteinExistence type="inferred from homology"/>
<dbReference type="InterPro" id="IPR038765">
    <property type="entry name" value="Papain-like_cys_pep_sf"/>
</dbReference>
<dbReference type="PROSITE" id="PS51257">
    <property type="entry name" value="PROKAR_LIPOPROTEIN"/>
    <property type="match status" value="1"/>
</dbReference>
<feature type="domain" description="SH3b" evidence="5">
    <location>
        <begin position="96"/>
        <end position="160"/>
    </location>
</feature>
<dbReference type="Gene3D" id="2.30.30.40">
    <property type="entry name" value="SH3 Domains"/>
    <property type="match status" value="2"/>
</dbReference>
<evidence type="ECO:0000256" key="2">
    <source>
        <dbReference type="ARBA" id="ARBA00022670"/>
    </source>
</evidence>
<dbReference type="KEGG" id="pbt:ING2E5B_2355"/>
<evidence type="ECO:0000256" key="3">
    <source>
        <dbReference type="ARBA" id="ARBA00022801"/>
    </source>
</evidence>
<keyword evidence="3 7" id="KW-0378">Hydrolase</keyword>
<evidence type="ECO:0000256" key="1">
    <source>
        <dbReference type="ARBA" id="ARBA00007074"/>
    </source>
</evidence>
<evidence type="ECO:0000313" key="7">
    <source>
        <dbReference type="EMBL" id="CEA17080.1"/>
    </source>
</evidence>
<dbReference type="InterPro" id="IPR000064">
    <property type="entry name" value="NLP_P60_dom"/>
</dbReference>
<dbReference type="Gene3D" id="3.90.1720.10">
    <property type="entry name" value="endopeptidase domain like (from Nostoc punctiforme)"/>
    <property type="match status" value="1"/>
</dbReference>
<evidence type="ECO:0000256" key="4">
    <source>
        <dbReference type="ARBA" id="ARBA00022807"/>
    </source>
</evidence>
<organism evidence="7 8">
    <name type="scientific">Fermentimonas caenicola</name>
    <dbReference type="NCBI Taxonomy" id="1562970"/>
    <lineage>
        <taxon>Bacteria</taxon>
        <taxon>Pseudomonadati</taxon>
        <taxon>Bacteroidota</taxon>
        <taxon>Bacteroidia</taxon>
        <taxon>Bacteroidales</taxon>
        <taxon>Dysgonomonadaceae</taxon>
        <taxon>Fermentimonas</taxon>
    </lineage>
</organism>
<gene>
    <name evidence="7" type="ORF">ING2E5B_2355</name>
</gene>
<comment type="similarity">
    <text evidence="1">Belongs to the peptidase C40 family.</text>
</comment>
<dbReference type="EMBL" id="LN515532">
    <property type="protein sequence ID" value="CEA17080.1"/>
    <property type="molecule type" value="Genomic_DNA"/>
</dbReference>
<name>A0A098C2F3_9BACT</name>
<dbReference type="PROSITE" id="PS51935">
    <property type="entry name" value="NLPC_P60"/>
    <property type="match status" value="1"/>
</dbReference>
<dbReference type="Pfam" id="PF18348">
    <property type="entry name" value="SH3_16"/>
    <property type="match status" value="1"/>
</dbReference>
<dbReference type="PANTHER" id="PTHR47053">
    <property type="entry name" value="MUREIN DD-ENDOPEPTIDASE MEPH-RELATED"/>
    <property type="match status" value="1"/>
</dbReference>
<dbReference type="PANTHER" id="PTHR47053:SF1">
    <property type="entry name" value="MUREIN DD-ENDOPEPTIDASE MEPH-RELATED"/>
    <property type="match status" value="1"/>
</dbReference>